<keyword evidence="2" id="KW-1185">Reference proteome</keyword>
<gene>
    <name evidence="1" type="ORF">GGR22_001178</name>
</gene>
<evidence type="ECO:0000313" key="1">
    <source>
        <dbReference type="EMBL" id="MBA9073052.1"/>
    </source>
</evidence>
<proteinExistence type="predicted"/>
<organism evidence="1 2">
    <name type="scientific">Flavobacterium gossypii</name>
    <dbReference type="NCBI Taxonomy" id="1646119"/>
    <lineage>
        <taxon>Bacteria</taxon>
        <taxon>Pseudomonadati</taxon>
        <taxon>Bacteroidota</taxon>
        <taxon>Flavobacteriia</taxon>
        <taxon>Flavobacteriales</taxon>
        <taxon>Flavobacteriaceae</taxon>
        <taxon>Flavobacterium</taxon>
    </lineage>
</organism>
<sequence length="62" mass="6696">MAFRTPSAGFRGPCAGDGTPFTALFASKKHQLYPSAQSVALFWAAIDKNTHPTEAESRKGLR</sequence>
<protein>
    <submittedName>
        <fullName evidence="1">Uncharacterized protein</fullName>
    </submittedName>
</protein>
<dbReference type="EMBL" id="JACJIS010000001">
    <property type="protein sequence ID" value="MBA9073052.1"/>
    <property type="molecule type" value="Genomic_DNA"/>
</dbReference>
<accession>A0ABR6DMY8</accession>
<reference evidence="1 2" key="1">
    <citation type="submission" date="2020-08" db="EMBL/GenBank/DDBJ databases">
        <title>Genomic Encyclopedia of Type Strains, Phase IV (KMG-IV): sequencing the most valuable type-strain genomes for metagenomic binning, comparative biology and taxonomic classification.</title>
        <authorList>
            <person name="Goeker M."/>
        </authorList>
    </citation>
    <scope>NUCLEOTIDE SEQUENCE [LARGE SCALE GENOMIC DNA]</scope>
    <source>
        <strain evidence="1 2">DSM 100397</strain>
    </source>
</reference>
<name>A0ABR6DMY8_9FLAO</name>
<dbReference type="RefSeq" id="WP_182492916.1">
    <property type="nucleotide sequence ID" value="NZ_JACJIS010000001.1"/>
</dbReference>
<comment type="caution">
    <text evidence="1">The sequence shown here is derived from an EMBL/GenBank/DDBJ whole genome shotgun (WGS) entry which is preliminary data.</text>
</comment>
<evidence type="ECO:0000313" key="2">
    <source>
        <dbReference type="Proteomes" id="UP000555003"/>
    </source>
</evidence>
<dbReference type="Proteomes" id="UP000555003">
    <property type="component" value="Unassembled WGS sequence"/>
</dbReference>